<organism evidence="1 2">
    <name type="scientific">Pleurodeles waltl</name>
    <name type="common">Iberian ribbed newt</name>
    <dbReference type="NCBI Taxonomy" id="8319"/>
    <lineage>
        <taxon>Eukaryota</taxon>
        <taxon>Metazoa</taxon>
        <taxon>Chordata</taxon>
        <taxon>Craniata</taxon>
        <taxon>Vertebrata</taxon>
        <taxon>Euteleostomi</taxon>
        <taxon>Amphibia</taxon>
        <taxon>Batrachia</taxon>
        <taxon>Caudata</taxon>
        <taxon>Salamandroidea</taxon>
        <taxon>Salamandridae</taxon>
        <taxon>Pleurodelinae</taxon>
        <taxon>Pleurodeles</taxon>
    </lineage>
</organism>
<evidence type="ECO:0000313" key="1">
    <source>
        <dbReference type="EMBL" id="KAJ1185078.1"/>
    </source>
</evidence>
<proteinExistence type="predicted"/>
<dbReference type="AlphaFoldDB" id="A0AAV7UBJ6"/>
<accession>A0AAV7UBJ6</accession>
<gene>
    <name evidence="1" type="ORF">NDU88_001873</name>
</gene>
<sequence>MLLGQPGERGETVPEVGKTDAFPLGRTRALEHTMLLGQPGERGETVPEVGKTDAFPLGVCIYIRAE</sequence>
<protein>
    <submittedName>
        <fullName evidence="1">Uncharacterized protein</fullName>
    </submittedName>
</protein>
<reference evidence="1" key="1">
    <citation type="journal article" date="2022" name="bioRxiv">
        <title>Sequencing and chromosome-scale assembly of the giantPleurodeles waltlgenome.</title>
        <authorList>
            <person name="Brown T."/>
            <person name="Elewa A."/>
            <person name="Iarovenko S."/>
            <person name="Subramanian E."/>
            <person name="Araus A.J."/>
            <person name="Petzold A."/>
            <person name="Susuki M."/>
            <person name="Suzuki K.-i.T."/>
            <person name="Hayashi T."/>
            <person name="Toyoda A."/>
            <person name="Oliveira C."/>
            <person name="Osipova E."/>
            <person name="Leigh N.D."/>
            <person name="Simon A."/>
            <person name="Yun M.H."/>
        </authorList>
    </citation>
    <scope>NUCLEOTIDE SEQUENCE</scope>
    <source>
        <strain evidence="1">20211129_DDA</strain>
        <tissue evidence="1">Liver</tissue>
    </source>
</reference>
<keyword evidence="2" id="KW-1185">Reference proteome</keyword>
<dbReference type="Proteomes" id="UP001066276">
    <property type="component" value="Chromosome 3_1"/>
</dbReference>
<name>A0AAV7UBJ6_PLEWA</name>
<evidence type="ECO:0000313" key="2">
    <source>
        <dbReference type="Proteomes" id="UP001066276"/>
    </source>
</evidence>
<dbReference type="EMBL" id="JANPWB010000005">
    <property type="protein sequence ID" value="KAJ1185078.1"/>
    <property type="molecule type" value="Genomic_DNA"/>
</dbReference>
<comment type="caution">
    <text evidence="1">The sequence shown here is derived from an EMBL/GenBank/DDBJ whole genome shotgun (WGS) entry which is preliminary data.</text>
</comment>